<dbReference type="InterPro" id="IPR052799">
    <property type="entry name" value="Rho_GAP_Regulators"/>
</dbReference>
<feature type="compositionally biased region" description="Polar residues" evidence="2">
    <location>
        <begin position="428"/>
        <end position="437"/>
    </location>
</feature>
<dbReference type="FunFam" id="1.10.555.10:FF:000052">
    <property type="entry name" value="Rho GTPase-activating protein REN1"/>
    <property type="match status" value="1"/>
</dbReference>
<dbReference type="PANTHER" id="PTHR46265:SF2">
    <property type="entry name" value="RHO GTPASE-ACTIVATING PROTEIN 7"/>
    <property type="match status" value="1"/>
</dbReference>
<proteinExistence type="predicted"/>
<accession>A0ABC8QPJ6</accession>
<dbReference type="Pfam" id="PF00620">
    <property type="entry name" value="RhoGAP"/>
    <property type="match status" value="1"/>
</dbReference>
<name>A0ABC8QPJ6_9AQUA</name>
<sequence>MHLFMVDIWFTSRNVISKISKIPNTSALPQRGGEVNLTLGGIDLNNSGSVVVREDKKLLTVLFPDGRDGRAFTLKAESSEDLYEWKTALEHALAQAPSAALVMGHNGIFRNDTSDTIEGSFHQWRDKRHVKSLVVGRPILLALEDIDGGPSFLEKALRFLEKYGTKVEGILRQSADVEEVDHRVKEYEQGKTEFGPDEDAHVVGDCVKHVLRELPSSPVPASCCTALLEAYKIDRKEARVNAMQSAIVETFPEPNRRLLQRILKMMHTICLHASENRMTPSAVAACMAPLLLRPLLAGECEMEDDFDVNGDNSAQLLAAANAANNAQAIVTTLLEEYENFFDDASLHRCSISADSRIENSGSEDSSDDENPDGKDNGYHDAENEVGPETDDDPDRVFSGKFSESSGSAGTDLYDYKAFERDDSDAGSPRNNLTSAAKSNMLVDSEPLRDSTIQFNEQKGRSHMASENEMDAANIFPGSDSHRSMGEILSSMEQGLPQSAAGPESSVEKPVSKLTSSNLNVKRSTFWGRSSARKTPSTESIDSSGEEELAIQRLEITKNDLRNRIAKEARGNAILQASLERRKQALHERRLALEQDVSRLQEQLQAERDLRAALEVGLSMSSGQFSSSRDMDSKTRAELEEIALAEADVARLKQKVAELHHQLNQQRQHHYGSLSDACDRYQHVQNHNSQQKFFQQDFDTTLAVVNHERKQRTEFVSHYIGAMKHGIREDQESFKGQLLASGSSSRQPGRKQFVDATSLSNSKSTEASTSISVDDLCSVDSAFMPSTSTAADVMDYPKHPSVSSSTLVELTTRLDFFKERRSQLMEQLHSLDLNYGTAPSQDFVYKASSPSWN</sequence>
<dbReference type="AlphaFoldDB" id="A0ABC8QPJ6"/>
<evidence type="ECO:0000256" key="2">
    <source>
        <dbReference type="SAM" id="MobiDB-lite"/>
    </source>
</evidence>
<feature type="region of interest" description="Disordered" evidence="2">
    <location>
        <begin position="355"/>
        <end position="449"/>
    </location>
</feature>
<evidence type="ECO:0000256" key="1">
    <source>
        <dbReference type="SAM" id="Coils"/>
    </source>
</evidence>
<dbReference type="Gene3D" id="1.10.555.10">
    <property type="entry name" value="Rho GTPase activation protein"/>
    <property type="match status" value="1"/>
</dbReference>
<dbReference type="Pfam" id="PF14389">
    <property type="entry name" value="Lzipper-MIP1"/>
    <property type="match status" value="1"/>
</dbReference>
<comment type="caution">
    <text evidence="5">The sequence shown here is derived from an EMBL/GenBank/DDBJ whole genome shotgun (WGS) entry which is preliminary data.</text>
</comment>
<feature type="region of interest" description="Disordered" evidence="2">
    <location>
        <begin position="739"/>
        <end position="758"/>
    </location>
</feature>
<feature type="coiled-coil region" evidence="1">
    <location>
        <begin position="634"/>
        <end position="668"/>
    </location>
</feature>
<evidence type="ECO:0000313" key="6">
    <source>
        <dbReference type="Proteomes" id="UP001642360"/>
    </source>
</evidence>
<evidence type="ECO:0000259" key="3">
    <source>
        <dbReference type="PROSITE" id="PS50003"/>
    </source>
</evidence>
<organism evidence="5 6">
    <name type="scientific">Ilex paraguariensis</name>
    <name type="common">yerba mate</name>
    <dbReference type="NCBI Taxonomy" id="185542"/>
    <lineage>
        <taxon>Eukaryota</taxon>
        <taxon>Viridiplantae</taxon>
        <taxon>Streptophyta</taxon>
        <taxon>Embryophyta</taxon>
        <taxon>Tracheophyta</taxon>
        <taxon>Spermatophyta</taxon>
        <taxon>Magnoliopsida</taxon>
        <taxon>eudicotyledons</taxon>
        <taxon>Gunneridae</taxon>
        <taxon>Pentapetalae</taxon>
        <taxon>asterids</taxon>
        <taxon>campanulids</taxon>
        <taxon>Aquifoliales</taxon>
        <taxon>Aquifoliaceae</taxon>
        <taxon>Ilex</taxon>
    </lineage>
</organism>
<dbReference type="InterPro" id="IPR000198">
    <property type="entry name" value="RhoGAP_dom"/>
</dbReference>
<dbReference type="Proteomes" id="UP001642360">
    <property type="component" value="Unassembled WGS sequence"/>
</dbReference>
<feature type="compositionally biased region" description="Basic and acidic residues" evidence="2">
    <location>
        <begin position="371"/>
        <end position="382"/>
    </location>
</feature>
<gene>
    <name evidence="5" type="ORF">ILEXP_LOCUS1564</name>
</gene>
<feature type="domain" description="PH" evidence="3">
    <location>
        <begin position="1"/>
        <end position="94"/>
    </location>
</feature>
<feature type="compositionally biased region" description="Acidic residues" evidence="2">
    <location>
        <begin position="383"/>
        <end position="393"/>
    </location>
</feature>
<feature type="domain" description="Rho-GAP" evidence="4">
    <location>
        <begin position="141"/>
        <end position="341"/>
    </location>
</feature>
<dbReference type="SUPFAM" id="SSF50729">
    <property type="entry name" value="PH domain-like"/>
    <property type="match status" value="1"/>
</dbReference>
<dbReference type="PROSITE" id="PS50003">
    <property type="entry name" value="PH_DOMAIN"/>
    <property type="match status" value="1"/>
</dbReference>
<dbReference type="PROSITE" id="PS50238">
    <property type="entry name" value="RHOGAP"/>
    <property type="match status" value="1"/>
</dbReference>
<dbReference type="CDD" id="cd00159">
    <property type="entry name" value="RhoGAP"/>
    <property type="match status" value="1"/>
</dbReference>
<dbReference type="EMBL" id="CAUOFW020000536">
    <property type="protein sequence ID" value="CAK9134631.1"/>
    <property type="molecule type" value="Genomic_DNA"/>
</dbReference>
<evidence type="ECO:0008006" key="7">
    <source>
        <dbReference type="Google" id="ProtNLM"/>
    </source>
</evidence>
<dbReference type="SUPFAM" id="SSF48350">
    <property type="entry name" value="GTPase activation domain, GAP"/>
    <property type="match status" value="1"/>
</dbReference>
<evidence type="ECO:0000259" key="4">
    <source>
        <dbReference type="PROSITE" id="PS50238"/>
    </source>
</evidence>
<dbReference type="InterPro" id="IPR008936">
    <property type="entry name" value="Rho_GTPase_activation_prot"/>
</dbReference>
<dbReference type="SMART" id="SM00324">
    <property type="entry name" value="RhoGAP"/>
    <property type="match status" value="1"/>
</dbReference>
<dbReference type="PANTHER" id="PTHR46265">
    <property type="entry name" value="RHO GTPASE-ACTIVATING PROTEIN 7"/>
    <property type="match status" value="1"/>
</dbReference>
<reference evidence="5 6" key="1">
    <citation type="submission" date="2024-02" db="EMBL/GenBank/DDBJ databases">
        <authorList>
            <person name="Vignale AGUSTIN F."/>
            <person name="Sosa J E."/>
            <person name="Modenutti C."/>
        </authorList>
    </citation>
    <scope>NUCLEOTIDE SEQUENCE [LARGE SCALE GENOMIC DNA]</scope>
</reference>
<keyword evidence="1" id="KW-0175">Coiled coil</keyword>
<dbReference type="InterPro" id="IPR025757">
    <property type="entry name" value="MIP1_Leuzipper"/>
</dbReference>
<keyword evidence="6" id="KW-1185">Reference proteome</keyword>
<feature type="coiled-coil region" evidence="1">
    <location>
        <begin position="550"/>
        <end position="609"/>
    </location>
</feature>
<evidence type="ECO:0000313" key="5">
    <source>
        <dbReference type="EMBL" id="CAK9134631.1"/>
    </source>
</evidence>
<protein>
    <recommendedName>
        <fullName evidence="7">Rho GTPase-activating protein 7</fullName>
    </recommendedName>
</protein>
<dbReference type="InterPro" id="IPR001849">
    <property type="entry name" value="PH_domain"/>
</dbReference>